<keyword evidence="3" id="KW-1185">Reference proteome</keyword>
<dbReference type="Proteomes" id="UP000008815">
    <property type="component" value="Chromosome 1"/>
</dbReference>
<dbReference type="CDD" id="cd07246">
    <property type="entry name" value="VOC_like"/>
    <property type="match status" value="1"/>
</dbReference>
<proteinExistence type="predicted"/>
<dbReference type="InterPro" id="IPR037523">
    <property type="entry name" value="VOC_core"/>
</dbReference>
<dbReference type="PROSITE" id="PS51819">
    <property type="entry name" value="VOC"/>
    <property type="match status" value="1"/>
</dbReference>
<dbReference type="InterPro" id="IPR029068">
    <property type="entry name" value="Glyas_Bleomycin-R_OHBP_Dase"/>
</dbReference>
<dbReference type="SUPFAM" id="SSF54593">
    <property type="entry name" value="Glyoxalase/Bleomycin resistance protein/Dihydroxybiphenyl dioxygenase"/>
    <property type="match status" value="1"/>
</dbReference>
<name>A0A0H3KES4_BURM1</name>
<organism evidence="2 3">
    <name type="scientific">Burkholderia multivorans (strain ATCC 17616 / 249)</name>
    <dbReference type="NCBI Taxonomy" id="395019"/>
    <lineage>
        <taxon>Bacteria</taxon>
        <taxon>Pseudomonadati</taxon>
        <taxon>Pseudomonadota</taxon>
        <taxon>Betaproteobacteria</taxon>
        <taxon>Burkholderiales</taxon>
        <taxon>Burkholderiaceae</taxon>
        <taxon>Burkholderia</taxon>
        <taxon>Burkholderia cepacia complex</taxon>
    </lineage>
</organism>
<dbReference type="eggNOG" id="COG2764">
    <property type="taxonomic scope" value="Bacteria"/>
</dbReference>
<evidence type="ECO:0000313" key="3">
    <source>
        <dbReference type="Proteomes" id="UP000008815"/>
    </source>
</evidence>
<feature type="domain" description="VOC" evidence="1">
    <location>
        <begin position="11"/>
        <end position="136"/>
    </location>
</feature>
<dbReference type="KEGG" id="bmu:Bmul_1655"/>
<gene>
    <name evidence="2" type="primary">phnB</name>
    <name evidence="2" type="ordered locus">BMULJ_01588</name>
</gene>
<dbReference type="Pfam" id="PF00903">
    <property type="entry name" value="Glyoxalase"/>
    <property type="match status" value="1"/>
</dbReference>
<dbReference type="PANTHER" id="PTHR34109:SF1">
    <property type="entry name" value="VOC DOMAIN-CONTAINING PROTEIN"/>
    <property type="match status" value="1"/>
</dbReference>
<dbReference type="InterPro" id="IPR004360">
    <property type="entry name" value="Glyas_Fos-R_dOase_dom"/>
</dbReference>
<evidence type="ECO:0000313" key="2">
    <source>
        <dbReference type="EMBL" id="BAG43511.1"/>
    </source>
</evidence>
<dbReference type="AlphaFoldDB" id="A0A0H3KES4"/>
<sequence>MSTSVKPIPEGMRTLTPHLICANAADAIEFYKRAFNATEVTRLSAPDGRLAHACLAIGDSKLMLMDEMPEHHALGPKALKGTAVCLHLYVPDVDAAIAQAVAAGATLTMPATDMFWGDRYGQVEDPCGHRWSIATHQRDLTPEQIEEAMKNAPPCGS</sequence>
<dbReference type="RefSeq" id="WP_012213398.1">
    <property type="nucleotide sequence ID" value="NC_010084.1"/>
</dbReference>
<dbReference type="HOGENOM" id="CLU_046006_11_2_4"/>
<dbReference type="Gene3D" id="3.30.720.110">
    <property type="match status" value="1"/>
</dbReference>
<dbReference type="Gene3D" id="3.30.720.120">
    <property type="match status" value="1"/>
</dbReference>
<dbReference type="EMBL" id="AP009385">
    <property type="protein sequence ID" value="BAG43511.1"/>
    <property type="molecule type" value="Genomic_DNA"/>
</dbReference>
<reference evidence="2 3" key="1">
    <citation type="submission" date="2007-04" db="EMBL/GenBank/DDBJ databases">
        <title>Complete genome sequence of Burkholderia multivorans ATCC 17616.</title>
        <authorList>
            <person name="Ohtsubo Y."/>
            <person name="Yamashita A."/>
            <person name="Kurokawa K."/>
            <person name="Takami H."/>
            <person name="Yuhara S."/>
            <person name="Nishiyama E."/>
            <person name="Endo R."/>
            <person name="Miyazaki R."/>
            <person name="Ono A."/>
            <person name="Yano K."/>
            <person name="Ito M."/>
            <person name="Sota M."/>
            <person name="Yuji N."/>
            <person name="Hattori M."/>
            <person name="Tsuda M."/>
        </authorList>
    </citation>
    <scope>NUCLEOTIDE SEQUENCE [LARGE SCALE GENOMIC DNA]</scope>
    <source>
        <strain evidence="3">ATCC 17616 / 249</strain>
    </source>
</reference>
<dbReference type="KEGG" id="bmj:BMULJ_01588"/>
<accession>A0A0H3KES4</accession>
<evidence type="ECO:0000259" key="1">
    <source>
        <dbReference type="PROSITE" id="PS51819"/>
    </source>
</evidence>
<dbReference type="STRING" id="395019.BMULJ_01588"/>
<protein>
    <submittedName>
        <fullName evidence="2">PhnB protein</fullName>
    </submittedName>
</protein>
<dbReference type="PANTHER" id="PTHR34109">
    <property type="entry name" value="BNAUNNG04460D PROTEIN-RELATED"/>
    <property type="match status" value="1"/>
</dbReference>